<keyword evidence="2" id="KW-1185">Reference proteome</keyword>
<evidence type="ECO:0000313" key="1">
    <source>
        <dbReference type="EMBL" id="VVB10730.1"/>
    </source>
</evidence>
<dbReference type="AlphaFoldDB" id="A0A565CB04"/>
<sequence>MHDTGLRIIHYSTMSKVVHAYFSAKCHQLKSALNTRIKTSLNVLSRFGALQSPLVLERVEKSMNLAAQRKIVKFDSMIGPLDSKVDLQTDNTALTVMLSSIKLVIKFLQRVVNKRWPKF</sequence>
<gene>
    <name evidence="1" type="ORF">ANE_LOCUS21174</name>
</gene>
<protein>
    <submittedName>
        <fullName evidence="1">Uncharacterized protein</fullName>
    </submittedName>
</protein>
<name>A0A565CB04_9BRAS</name>
<organism evidence="1 2">
    <name type="scientific">Arabis nemorensis</name>
    <dbReference type="NCBI Taxonomy" id="586526"/>
    <lineage>
        <taxon>Eukaryota</taxon>
        <taxon>Viridiplantae</taxon>
        <taxon>Streptophyta</taxon>
        <taxon>Embryophyta</taxon>
        <taxon>Tracheophyta</taxon>
        <taxon>Spermatophyta</taxon>
        <taxon>Magnoliopsida</taxon>
        <taxon>eudicotyledons</taxon>
        <taxon>Gunneridae</taxon>
        <taxon>Pentapetalae</taxon>
        <taxon>rosids</taxon>
        <taxon>malvids</taxon>
        <taxon>Brassicales</taxon>
        <taxon>Brassicaceae</taxon>
        <taxon>Arabideae</taxon>
        <taxon>Arabis</taxon>
    </lineage>
</organism>
<dbReference type="EMBL" id="CABITT030000007">
    <property type="protein sequence ID" value="VVB10730.1"/>
    <property type="molecule type" value="Genomic_DNA"/>
</dbReference>
<dbReference type="Proteomes" id="UP000489600">
    <property type="component" value="Unassembled WGS sequence"/>
</dbReference>
<accession>A0A565CB04</accession>
<reference evidence="1" key="1">
    <citation type="submission" date="2019-07" db="EMBL/GenBank/DDBJ databases">
        <authorList>
            <person name="Dittberner H."/>
        </authorList>
    </citation>
    <scope>NUCLEOTIDE SEQUENCE [LARGE SCALE GENOMIC DNA]</scope>
</reference>
<evidence type="ECO:0000313" key="2">
    <source>
        <dbReference type="Proteomes" id="UP000489600"/>
    </source>
</evidence>
<comment type="caution">
    <text evidence="1">The sequence shown here is derived from an EMBL/GenBank/DDBJ whole genome shotgun (WGS) entry which is preliminary data.</text>
</comment>
<proteinExistence type="predicted"/>